<reference evidence="2 3" key="1">
    <citation type="submission" date="2015-01" db="EMBL/GenBank/DDBJ databases">
        <title>Ahrensia donghaiensis sp. nov., a novel dimethylsulphoniopropionate-cleavage bacterium isolated from seawater and emended descriptions of the genus Ahrensia and Ahrensia kielensis.</title>
        <authorList>
            <person name="Liu J."/>
        </authorList>
    </citation>
    <scope>NUCLEOTIDE SEQUENCE [LARGE SCALE GENOMIC DNA]</scope>
    <source>
        <strain evidence="2 3">LZD062</strain>
    </source>
</reference>
<gene>
    <name evidence="2" type="ORF">SU32_12120</name>
</gene>
<evidence type="ECO:0000256" key="1">
    <source>
        <dbReference type="SAM" id="SignalP"/>
    </source>
</evidence>
<dbReference type="AlphaFoldDB" id="A0A0M9GLS4"/>
<accession>A0A0M9GLS4</accession>
<dbReference type="Proteomes" id="UP000038011">
    <property type="component" value="Unassembled WGS sequence"/>
</dbReference>
<keyword evidence="3" id="KW-1185">Reference proteome</keyword>
<protein>
    <submittedName>
        <fullName evidence="2">Uncharacterized protein</fullName>
    </submittedName>
</protein>
<keyword evidence="1" id="KW-0732">Signal</keyword>
<feature type="signal peptide" evidence="1">
    <location>
        <begin position="1"/>
        <end position="21"/>
    </location>
</feature>
<dbReference type="RefSeq" id="WP_053999638.1">
    <property type="nucleotide sequence ID" value="NZ_JXMU01000017.1"/>
</dbReference>
<dbReference type="EMBL" id="JXMU01000017">
    <property type="protein sequence ID" value="KPB00753.1"/>
    <property type="molecule type" value="Genomic_DNA"/>
</dbReference>
<evidence type="ECO:0000313" key="3">
    <source>
        <dbReference type="Proteomes" id="UP000038011"/>
    </source>
</evidence>
<organism evidence="2 3">
    <name type="scientific">Ahrensia marina</name>
    <dbReference type="NCBI Taxonomy" id="1514904"/>
    <lineage>
        <taxon>Bacteria</taxon>
        <taxon>Pseudomonadati</taxon>
        <taxon>Pseudomonadota</taxon>
        <taxon>Alphaproteobacteria</taxon>
        <taxon>Hyphomicrobiales</taxon>
        <taxon>Ahrensiaceae</taxon>
        <taxon>Ahrensia</taxon>
    </lineage>
</organism>
<dbReference type="OrthoDB" id="7852244at2"/>
<name>A0A0M9GLS4_9HYPH</name>
<dbReference type="PROSITE" id="PS51257">
    <property type="entry name" value="PROKAR_LIPOPROTEIN"/>
    <property type="match status" value="1"/>
</dbReference>
<comment type="caution">
    <text evidence="2">The sequence shown here is derived from an EMBL/GenBank/DDBJ whole genome shotgun (WGS) entry which is preliminary data.</text>
</comment>
<dbReference type="STRING" id="1514904.SU32_12120"/>
<feature type="chain" id="PRO_5005836423" evidence="1">
    <location>
        <begin position="22"/>
        <end position="166"/>
    </location>
</feature>
<proteinExistence type="predicted"/>
<evidence type="ECO:0000313" key="2">
    <source>
        <dbReference type="EMBL" id="KPB00753.1"/>
    </source>
</evidence>
<sequence length="166" mass="17750">MKFLAGMAGFWMAIVPSASFAACPQQLAVYKAANGNLLEFSGNSSADFHQIGLLLQTHDEQEPPIILDAFVEKTHGLGQAEMTVRYGCPDGDIPLDDLDGCTIYQSVVYGADSNGLISELPATGKPAAESIVLPNFTADVWMHAAWKETGGPKRPAEVFQLSGCME</sequence>
<dbReference type="PATRIC" id="fig|1514904.3.peg.1269"/>